<dbReference type="Gene3D" id="3.90.930.1">
    <property type="match status" value="1"/>
</dbReference>
<keyword evidence="2" id="KW-1185">Reference proteome</keyword>
<evidence type="ECO:0000313" key="2">
    <source>
        <dbReference type="Proteomes" id="UP001197770"/>
    </source>
</evidence>
<organism evidence="1 2">
    <name type="scientific">Leeuwenhoekiella parthenopeia</name>
    <dbReference type="NCBI Taxonomy" id="2890320"/>
    <lineage>
        <taxon>Bacteria</taxon>
        <taxon>Pseudomonadati</taxon>
        <taxon>Bacteroidota</taxon>
        <taxon>Flavobacteriia</taxon>
        <taxon>Flavobacteriales</taxon>
        <taxon>Flavobacteriaceae</taxon>
        <taxon>Leeuwenhoekiella</taxon>
    </lineage>
</organism>
<dbReference type="PROSITE" id="PS51257">
    <property type="entry name" value="PROKAR_LIPOPROTEIN"/>
    <property type="match status" value="1"/>
</dbReference>
<name>A0ABS8GYQ3_9FLAO</name>
<reference evidence="1 2" key="1">
    <citation type="submission" date="2021-11" db="EMBL/GenBank/DDBJ databases">
        <title>Seasonal and diel survey of microbial diversity of the Tyrrhenian coast.</title>
        <authorList>
            <person name="Gattoni G."/>
            <person name="Corral P."/>
        </authorList>
    </citation>
    <scope>NUCLEOTIDE SEQUENCE [LARGE SCALE GENOMIC DNA]</scope>
    <source>
        <strain evidence="1 2">Mr9</strain>
    </source>
</reference>
<dbReference type="RefSeq" id="WP_228231282.1">
    <property type="nucleotide sequence ID" value="NZ_JAJGMW010000026.1"/>
</dbReference>
<evidence type="ECO:0000313" key="1">
    <source>
        <dbReference type="EMBL" id="MCC4214216.1"/>
    </source>
</evidence>
<dbReference type="Proteomes" id="UP001197770">
    <property type="component" value="Unassembled WGS sequence"/>
</dbReference>
<proteinExistence type="predicted"/>
<sequence length="433" mass="49815">MNNFIFRSVLLAITVLLFSCQEDDNLSQTDYSIESDAYFQISSKYPNGWIKEAKRVDNLENPYEQFEYYENGYLKAAKIYSSFPQQHLYMEVSRSEDNKPLWSKYYTPEGDLWFETTYKDGLASEKKVYTGKGVSVYQYEDGDLTSVEFTRADANATSSTVYDKAEGTRTVIIKKDGATLLEEVYPYTENIGASILTNNQVPLANPFTNPEGNYSKLIESFAQDAIWQINADPIEGVPAYRNFYEFYAPNTTFATKFAVNSELYQSIIEQYPVTEDQVLTLSYQYIEGRNSFLPPYQERLSLTEEMEQDPSLFELKYGNEYVEKVSYGKILYMVGALRNMPTDYNAASEIKNAARKQMNFILYGTNELTAKEQEVLDKVWFEVKFFSTLKAHRNGIVLTNNDDYNAFAQEFQDSESSIIQLEYAAFEQLITGS</sequence>
<dbReference type="EMBL" id="JAJGMW010000026">
    <property type="protein sequence ID" value="MCC4214216.1"/>
    <property type="molecule type" value="Genomic_DNA"/>
</dbReference>
<accession>A0ABS8GYQ3</accession>
<comment type="caution">
    <text evidence="1">The sequence shown here is derived from an EMBL/GenBank/DDBJ whole genome shotgun (WGS) entry which is preliminary data.</text>
</comment>
<protein>
    <recommendedName>
        <fullName evidence="3">Lipoprotein</fullName>
    </recommendedName>
</protein>
<gene>
    <name evidence="1" type="ORF">LLW17_15925</name>
</gene>
<evidence type="ECO:0008006" key="3">
    <source>
        <dbReference type="Google" id="ProtNLM"/>
    </source>
</evidence>